<accession>A0ABN2BGG7</accession>
<proteinExistence type="predicted"/>
<evidence type="ECO:0000313" key="1">
    <source>
        <dbReference type="EMBL" id="GAA1538812.1"/>
    </source>
</evidence>
<evidence type="ECO:0000313" key="2">
    <source>
        <dbReference type="Proteomes" id="UP001501470"/>
    </source>
</evidence>
<organism evidence="1 2">
    <name type="scientific">Dactylosporangium maewongense</name>
    <dbReference type="NCBI Taxonomy" id="634393"/>
    <lineage>
        <taxon>Bacteria</taxon>
        <taxon>Bacillati</taxon>
        <taxon>Actinomycetota</taxon>
        <taxon>Actinomycetes</taxon>
        <taxon>Micromonosporales</taxon>
        <taxon>Micromonosporaceae</taxon>
        <taxon>Dactylosporangium</taxon>
    </lineage>
</organism>
<sequence>MGPASARVLAGSPGLDAAIGMLASGPYGREVRPGQDAQSVQDAVSRTALWHLRILAGWLPRDGVEQLRALAGWFEIRNVERMLRRGRGYGRGHDGPAPFRLGSLAVVRPPLSATFTVDQVRAALASSAWGDPGAATARAIGQGMRATWAVRAAAVPAAEPWAAGGLALTVARERWLTGRPLTEAAHTRAAGLLGRRALDAASFAGFVAALPAPAAWALADVREPDALWRAEAGWWARVDRDAHGLLHAAGFDGRPAIGAAAALAVDAWRVRAAVAAATDGAGTGRYDAMMDAGHQE</sequence>
<protein>
    <submittedName>
        <fullName evidence="1">Uncharacterized protein</fullName>
    </submittedName>
</protein>
<reference evidence="1 2" key="1">
    <citation type="journal article" date="2019" name="Int. J. Syst. Evol. Microbiol.">
        <title>The Global Catalogue of Microorganisms (GCM) 10K type strain sequencing project: providing services to taxonomists for standard genome sequencing and annotation.</title>
        <authorList>
            <consortium name="The Broad Institute Genomics Platform"/>
            <consortium name="The Broad Institute Genome Sequencing Center for Infectious Disease"/>
            <person name="Wu L."/>
            <person name="Ma J."/>
        </authorList>
    </citation>
    <scope>NUCLEOTIDE SEQUENCE [LARGE SCALE GENOMIC DNA]</scope>
    <source>
        <strain evidence="1 2">JCM 15933</strain>
    </source>
</reference>
<name>A0ABN2BGG7_9ACTN</name>
<dbReference type="Proteomes" id="UP001501470">
    <property type="component" value="Unassembled WGS sequence"/>
</dbReference>
<dbReference type="EMBL" id="BAAAQD010000015">
    <property type="protein sequence ID" value="GAA1538812.1"/>
    <property type="molecule type" value="Genomic_DNA"/>
</dbReference>
<keyword evidence="2" id="KW-1185">Reference proteome</keyword>
<comment type="caution">
    <text evidence="1">The sequence shown here is derived from an EMBL/GenBank/DDBJ whole genome shotgun (WGS) entry which is preliminary data.</text>
</comment>
<gene>
    <name evidence="1" type="ORF">GCM10009827_067520</name>
</gene>